<evidence type="ECO:0000313" key="2">
    <source>
        <dbReference type="EMBL" id="MFC3834120.1"/>
    </source>
</evidence>
<comment type="caution">
    <text evidence="2">The sequence shown here is derived from an EMBL/GenBank/DDBJ whole genome shotgun (WGS) entry which is preliminary data.</text>
</comment>
<reference evidence="3" key="1">
    <citation type="journal article" date="2019" name="Int. J. Syst. Evol. Microbiol.">
        <title>The Global Catalogue of Microorganisms (GCM) 10K type strain sequencing project: providing services to taxonomists for standard genome sequencing and annotation.</title>
        <authorList>
            <consortium name="The Broad Institute Genomics Platform"/>
            <consortium name="The Broad Institute Genome Sequencing Center for Infectious Disease"/>
            <person name="Wu L."/>
            <person name="Ma J."/>
        </authorList>
    </citation>
    <scope>NUCLEOTIDE SEQUENCE [LARGE SCALE GENOMIC DNA]</scope>
    <source>
        <strain evidence="3">CCTCC AB 2017081</strain>
    </source>
</reference>
<keyword evidence="3" id="KW-1185">Reference proteome</keyword>
<protein>
    <submittedName>
        <fullName evidence="2">Uncharacterized protein</fullName>
    </submittedName>
</protein>
<dbReference type="Proteomes" id="UP001595803">
    <property type="component" value="Unassembled WGS sequence"/>
</dbReference>
<feature type="transmembrane region" description="Helical" evidence="1">
    <location>
        <begin position="434"/>
        <end position="457"/>
    </location>
</feature>
<feature type="transmembrane region" description="Helical" evidence="1">
    <location>
        <begin position="388"/>
        <end position="406"/>
    </location>
</feature>
<feature type="transmembrane region" description="Helical" evidence="1">
    <location>
        <begin position="133"/>
        <end position="154"/>
    </location>
</feature>
<keyword evidence="1" id="KW-0812">Transmembrane</keyword>
<keyword evidence="1" id="KW-1133">Transmembrane helix</keyword>
<organism evidence="2 3">
    <name type="scientific">Deinococcus rufus</name>
    <dbReference type="NCBI Taxonomy" id="2136097"/>
    <lineage>
        <taxon>Bacteria</taxon>
        <taxon>Thermotogati</taxon>
        <taxon>Deinococcota</taxon>
        <taxon>Deinococci</taxon>
        <taxon>Deinococcales</taxon>
        <taxon>Deinococcaceae</taxon>
        <taxon>Deinococcus</taxon>
    </lineage>
</organism>
<feature type="transmembrane region" description="Helical" evidence="1">
    <location>
        <begin position="254"/>
        <end position="270"/>
    </location>
</feature>
<feature type="transmembrane region" description="Helical" evidence="1">
    <location>
        <begin position="199"/>
        <end position="224"/>
    </location>
</feature>
<evidence type="ECO:0000313" key="3">
    <source>
        <dbReference type="Proteomes" id="UP001595803"/>
    </source>
</evidence>
<gene>
    <name evidence="2" type="ORF">ACFOSB_14780</name>
</gene>
<keyword evidence="1" id="KW-0472">Membrane</keyword>
<feature type="transmembrane region" description="Helical" evidence="1">
    <location>
        <begin position="166"/>
        <end position="187"/>
    </location>
</feature>
<proteinExistence type="predicted"/>
<dbReference type="EMBL" id="JBHRZG010000022">
    <property type="protein sequence ID" value="MFC3834120.1"/>
    <property type="molecule type" value="Genomic_DNA"/>
</dbReference>
<feature type="transmembrane region" description="Helical" evidence="1">
    <location>
        <begin position="231"/>
        <end position="248"/>
    </location>
</feature>
<name>A0ABV7ZBJ1_9DEIO</name>
<sequence length="463" mass="48193">MSDRAVSVGQHALRARRGAVRFLPPLPDKLREVDLTLAAERGRVVDAEEIAAYLEADGLSDEVLRGRYGTPGLFDAAEQLYRQAGTGGDLHRRFVTPPPTFPWNRVLRGPLYLLPGLSGLLIARTLGPAATDAFVSAAVFGWGWTATIASVRYAEPFGVPGRALRAVLLVGAVAGAVGGALVAARHVEVAGILLGPVSVPGVVVGGVVGGAVALSAGAAGVLLALQRTGPYLLAFASPLLAALALSVVPSTGAAAGALLLLAGMPLLSALNATRPAGTLAPQWNTLRRHVLPALLGWMLATTFVLLTARLGAWTLLPLVLGTGLLEGAVWHIQERLQRLARLHVNLRRLRRRGARIVVLGTVLYAAALAGWAFVVPRLPVSIPAQPEAWAFMGVYAGALLLSAWLANHGRVAALSALWALCGVALYALPPTAPLAALATVMTVLAAALTALALHATFDPRSYR</sequence>
<accession>A0ABV7ZBJ1</accession>
<feature type="transmembrane region" description="Helical" evidence="1">
    <location>
        <begin position="411"/>
        <end position="428"/>
    </location>
</feature>
<evidence type="ECO:0000256" key="1">
    <source>
        <dbReference type="SAM" id="Phobius"/>
    </source>
</evidence>
<feature type="transmembrane region" description="Helical" evidence="1">
    <location>
        <begin position="290"/>
        <end position="308"/>
    </location>
</feature>
<dbReference type="RefSeq" id="WP_380102493.1">
    <property type="nucleotide sequence ID" value="NZ_JBHRZG010000022.1"/>
</dbReference>
<feature type="transmembrane region" description="Helical" evidence="1">
    <location>
        <begin position="353"/>
        <end position="376"/>
    </location>
</feature>
<feature type="transmembrane region" description="Helical" evidence="1">
    <location>
        <begin position="314"/>
        <end position="332"/>
    </location>
</feature>